<proteinExistence type="predicted"/>
<reference evidence="3 4" key="1">
    <citation type="submission" date="2024-03" db="EMBL/GenBank/DDBJ databases">
        <title>Human intestinal bacterial collection.</title>
        <authorList>
            <person name="Pauvert C."/>
            <person name="Hitch T.C.A."/>
            <person name="Clavel T."/>
        </authorList>
    </citation>
    <scope>NUCLEOTIDE SEQUENCE [LARGE SCALE GENOMIC DNA]</scope>
    <source>
        <strain evidence="3 4">CLA-SR-H028</strain>
    </source>
</reference>
<comment type="caution">
    <text evidence="3">The sequence shown here is derived from an EMBL/GenBank/DDBJ whole genome shotgun (WGS) entry which is preliminary data.</text>
</comment>
<evidence type="ECO:0000313" key="3">
    <source>
        <dbReference type="EMBL" id="MEQ2433225.1"/>
    </source>
</evidence>
<protein>
    <submittedName>
        <fullName evidence="3">MBL fold metallo-hydrolase</fullName>
    </submittedName>
</protein>
<dbReference type="EMBL" id="JBBMFP010000021">
    <property type="protein sequence ID" value="MEQ2433225.1"/>
    <property type="molecule type" value="Genomic_DNA"/>
</dbReference>
<keyword evidence="1" id="KW-0732">Signal</keyword>
<feature type="chain" id="PRO_5046435654" evidence="1">
    <location>
        <begin position="21"/>
        <end position="297"/>
    </location>
</feature>
<dbReference type="SMART" id="SM00849">
    <property type="entry name" value="Lactamase_B"/>
    <property type="match status" value="1"/>
</dbReference>
<feature type="signal peptide" evidence="1">
    <location>
        <begin position="1"/>
        <end position="20"/>
    </location>
</feature>
<dbReference type="InterPro" id="IPR035681">
    <property type="entry name" value="ComA-like_MBL"/>
</dbReference>
<evidence type="ECO:0000256" key="1">
    <source>
        <dbReference type="SAM" id="SignalP"/>
    </source>
</evidence>
<name>A0ABV1DS71_9FIRM</name>
<sequence>MMKKKFLIPVLMMAAMFLIAGCGSKEQMVLSFINIGKGDAFLIRVPGGGYYMCDTGKKEDYAVMDRFLEMKKVEHLDGIFLSHGHKDHAGGLKLILKKYPTDKIYLSGKDDMTYKKTDVEQTAAEYQTEIVKMQGGEVLELGGARVQVWIPPDKDPENENNNSMVARWSFKDTSFLMTGDMEKGEEKQFLESFRDCRADVLKLGHHGEKDATSKSLLNAVMPAYGIITGNEEENPDSVNSKTARRLKKYGIKAYYSEGEQIAWDFIADGTSVKAVRIMDNSAGARNGNAAADEKEEE</sequence>
<dbReference type="PANTHER" id="PTHR30619:SF1">
    <property type="entry name" value="RECOMBINATION PROTEIN 2"/>
    <property type="match status" value="1"/>
</dbReference>
<dbReference type="SUPFAM" id="SSF56281">
    <property type="entry name" value="Metallo-hydrolase/oxidoreductase"/>
    <property type="match status" value="1"/>
</dbReference>
<organism evidence="3 4">
    <name type="scientific">Blautia caccae</name>
    <dbReference type="NCBI Taxonomy" id="3133175"/>
    <lineage>
        <taxon>Bacteria</taxon>
        <taxon>Bacillati</taxon>
        <taxon>Bacillota</taxon>
        <taxon>Clostridia</taxon>
        <taxon>Lachnospirales</taxon>
        <taxon>Lachnospiraceae</taxon>
        <taxon>Blautia</taxon>
    </lineage>
</organism>
<dbReference type="InterPro" id="IPR036866">
    <property type="entry name" value="RibonucZ/Hydroxyglut_hydro"/>
</dbReference>
<dbReference type="RefSeq" id="WP_118743649.1">
    <property type="nucleotide sequence ID" value="NZ_JBBMFP010000021.1"/>
</dbReference>
<dbReference type="Pfam" id="PF00753">
    <property type="entry name" value="Lactamase_B"/>
    <property type="match status" value="1"/>
</dbReference>
<keyword evidence="4" id="KW-1185">Reference proteome</keyword>
<dbReference type="CDD" id="cd07731">
    <property type="entry name" value="ComA-like_MBL-fold"/>
    <property type="match status" value="1"/>
</dbReference>
<dbReference type="PROSITE" id="PS51257">
    <property type="entry name" value="PROKAR_LIPOPROTEIN"/>
    <property type="match status" value="1"/>
</dbReference>
<dbReference type="Gene3D" id="3.60.15.10">
    <property type="entry name" value="Ribonuclease Z/Hydroxyacylglutathione hydrolase-like"/>
    <property type="match status" value="1"/>
</dbReference>
<dbReference type="InterPro" id="IPR052159">
    <property type="entry name" value="Competence_DNA_uptake"/>
</dbReference>
<dbReference type="PANTHER" id="PTHR30619">
    <property type="entry name" value="DNA INTERNALIZATION/COMPETENCE PROTEIN COMEC/REC2"/>
    <property type="match status" value="1"/>
</dbReference>
<dbReference type="Proteomes" id="UP001457898">
    <property type="component" value="Unassembled WGS sequence"/>
</dbReference>
<gene>
    <name evidence="3" type="ORF">WMO65_19715</name>
</gene>
<evidence type="ECO:0000313" key="4">
    <source>
        <dbReference type="Proteomes" id="UP001457898"/>
    </source>
</evidence>
<accession>A0ABV1DS71</accession>
<feature type="domain" description="Metallo-beta-lactamase" evidence="2">
    <location>
        <begin position="37"/>
        <end position="224"/>
    </location>
</feature>
<dbReference type="InterPro" id="IPR001279">
    <property type="entry name" value="Metallo-B-lactamas"/>
</dbReference>
<evidence type="ECO:0000259" key="2">
    <source>
        <dbReference type="SMART" id="SM00849"/>
    </source>
</evidence>